<evidence type="ECO:0000313" key="1">
    <source>
        <dbReference type="EMBL" id="QQK48189.1"/>
    </source>
</evidence>
<reference evidence="1 2" key="1">
    <citation type="submission" date="2020-08" db="EMBL/GenBank/DDBJ databases">
        <title>The completed genome sequence of the pathogenic ascomycete fungus Penicillium digitatum.</title>
        <authorList>
            <person name="Wang M."/>
        </authorList>
    </citation>
    <scope>NUCLEOTIDE SEQUENCE [LARGE SCALE GENOMIC DNA]</scope>
    <source>
        <strain evidence="1 2">PdW03</strain>
    </source>
</reference>
<dbReference type="EMBL" id="CP060779">
    <property type="protein sequence ID" value="QQK48189.1"/>
    <property type="molecule type" value="Genomic_DNA"/>
</dbReference>
<protein>
    <submittedName>
        <fullName evidence="1">Uncharacterized protein</fullName>
    </submittedName>
</protein>
<dbReference type="VEuPathDB" id="FungiDB:PDIP_09150"/>
<proteinExistence type="predicted"/>
<name>A0A7T6XVQ0_PENDI</name>
<gene>
    <name evidence="1" type="ORF">Pdw03_5824</name>
</gene>
<evidence type="ECO:0000313" key="2">
    <source>
        <dbReference type="Proteomes" id="UP000595662"/>
    </source>
</evidence>
<accession>A0A7T6XVQ0</accession>
<organism evidence="1 2">
    <name type="scientific">Penicillium digitatum</name>
    <name type="common">Green mold</name>
    <dbReference type="NCBI Taxonomy" id="36651"/>
    <lineage>
        <taxon>Eukaryota</taxon>
        <taxon>Fungi</taxon>
        <taxon>Dikarya</taxon>
        <taxon>Ascomycota</taxon>
        <taxon>Pezizomycotina</taxon>
        <taxon>Eurotiomycetes</taxon>
        <taxon>Eurotiomycetidae</taxon>
        <taxon>Eurotiales</taxon>
        <taxon>Aspergillaceae</taxon>
        <taxon>Penicillium</taxon>
    </lineage>
</organism>
<dbReference type="Proteomes" id="UP000595662">
    <property type="component" value="Chromosome 6"/>
</dbReference>
<dbReference type="GeneID" id="26229238"/>
<dbReference type="AlphaFoldDB" id="A0A7T6XVQ0"/>
<dbReference type="RefSeq" id="XP_065958116.1">
    <property type="nucleotide sequence ID" value="XM_066101176.1"/>
</dbReference>
<sequence>MSTANIQDLNAKMQALIDAFESHPQCQPPNTHPTIFFLYDFVRNSHNQLKAVDADKYAAGDNGAKAAVNEIEGRNAFANMLINDKSGKLSMMTGGDPSNPADFGAEIKTKALILTQMRRREELVASLELKGVSGKVTKIPFSKLGHFEAHPKADKRGVQELVFKLSSVLEPKAFANPPTGPY</sequence>